<protein>
    <submittedName>
        <fullName evidence="1">Uncharacterized protein</fullName>
    </submittedName>
</protein>
<evidence type="ECO:0000313" key="1">
    <source>
        <dbReference type="EMBL" id="WMV24267.1"/>
    </source>
</evidence>
<accession>A0AAF0QIC0</accession>
<reference evidence="1" key="1">
    <citation type="submission" date="2023-08" db="EMBL/GenBank/DDBJ databases">
        <title>A de novo genome assembly of Solanum verrucosum Schlechtendal, a Mexican diploid species geographically isolated from the other diploid A-genome species in potato relatives.</title>
        <authorList>
            <person name="Hosaka K."/>
        </authorList>
    </citation>
    <scope>NUCLEOTIDE SEQUENCE</scope>
    <source>
        <tissue evidence="1">Young leaves</tissue>
    </source>
</reference>
<dbReference type="AlphaFoldDB" id="A0AAF0QIC0"/>
<name>A0AAF0QIC0_SOLVR</name>
<organism evidence="1 2">
    <name type="scientific">Solanum verrucosum</name>
    <dbReference type="NCBI Taxonomy" id="315347"/>
    <lineage>
        <taxon>Eukaryota</taxon>
        <taxon>Viridiplantae</taxon>
        <taxon>Streptophyta</taxon>
        <taxon>Embryophyta</taxon>
        <taxon>Tracheophyta</taxon>
        <taxon>Spermatophyta</taxon>
        <taxon>Magnoliopsida</taxon>
        <taxon>eudicotyledons</taxon>
        <taxon>Gunneridae</taxon>
        <taxon>Pentapetalae</taxon>
        <taxon>asterids</taxon>
        <taxon>lamiids</taxon>
        <taxon>Solanales</taxon>
        <taxon>Solanaceae</taxon>
        <taxon>Solanoideae</taxon>
        <taxon>Solaneae</taxon>
        <taxon>Solanum</taxon>
    </lineage>
</organism>
<dbReference type="EMBL" id="CP133615">
    <property type="protein sequence ID" value="WMV24267.1"/>
    <property type="molecule type" value="Genomic_DNA"/>
</dbReference>
<dbReference type="Proteomes" id="UP001234989">
    <property type="component" value="Chromosome 4"/>
</dbReference>
<sequence>MELVSELGQNPEVKARGTRWDVKNMDVAIAGLGLYCVNHWYLIMQPLLNDLDFSYQRLYQRPSLTHRSLKVKKQGKRIHQRRQCNFHKYLTKSIFL</sequence>
<proteinExistence type="predicted"/>
<gene>
    <name evidence="1" type="ORF">MTR67_017652</name>
</gene>
<evidence type="ECO:0000313" key="2">
    <source>
        <dbReference type="Proteomes" id="UP001234989"/>
    </source>
</evidence>
<keyword evidence="2" id="KW-1185">Reference proteome</keyword>